<dbReference type="Pfam" id="PF01636">
    <property type="entry name" value="APH"/>
    <property type="match status" value="1"/>
</dbReference>
<proteinExistence type="predicted"/>
<dbReference type="SUPFAM" id="SSF56112">
    <property type="entry name" value="Protein kinase-like (PK-like)"/>
    <property type="match status" value="1"/>
</dbReference>
<dbReference type="Proteomes" id="UP000185511">
    <property type="component" value="Chromosome"/>
</dbReference>
<evidence type="ECO:0000313" key="2">
    <source>
        <dbReference type="EMBL" id="APU15996.1"/>
    </source>
</evidence>
<accession>A0AAC9PTL1</accession>
<name>A0AAC9PTL1_9PSEU</name>
<organism evidence="2 3">
    <name type="scientific">Actinoalloteichus fjordicus</name>
    <dbReference type="NCBI Taxonomy" id="1612552"/>
    <lineage>
        <taxon>Bacteria</taxon>
        <taxon>Bacillati</taxon>
        <taxon>Actinomycetota</taxon>
        <taxon>Actinomycetes</taxon>
        <taxon>Pseudonocardiales</taxon>
        <taxon>Pseudonocardiaceae</taxon>
        <taxon>Actinoalloteichus</taxon>
    </lineage>
</organism>
<evidence type="ECO:0000313" key="3">
    <source>
        <dbReference type="Proteomes" id="UP000185511"/>
    </source>
</evidence>
<evidence type="ECO:0000259" key="1">
    <source>
        <dbReference type="Pfam" id="PF01636"/>
    </source>
</evidence>
<dbReference type="Gene3D" id="3.90.1200.10">
    <property type="match status" value="1"/>
</dbReference>
<keyword evidence="3" id="KW-1185">Reference proteome</keyword>
<dbReference type="EMBL" id="CP016076">
    <property type="protein sequence ID" value="APU15996.1"/>
    <property type="molecule type" value="Genomic_DNA"/>
</dbReference>
<feature type="domain" description="Aminoglycoside phosphotransferase" evidence="1">
    <location>
        <begin position="18"/>
        <end position="174"/>
    </location>
</feature>
<dbReference type="InterPro" id="IPR011009">
    <property type="entry name" value="Kinase-like_dom_sf"/>
</dbReference>
<gene>
    <name evidence="2" type="ORF">UA74_19855</name>
</gene>
<dbReference type="InterPro" id="IPR002575">
    <property type="entry name" value="Aminoglycoside_PTrfase"/>
</dbReference>
<reference evidence="3" key="1">
    <citation type="submission" date="2016-06" db="EMBL/GenBank/DDBJ databases">
        <title>Complete genome sequence of Actinoalloteichus fjordicus DSM 46855 (=ADI127-17), type strain of the new species Actinoalloteichus fjordicus.</title>
        <authorList>
            <person name="Ruckert C."/>
            <person name="Nouioui I."/>
            <person name="Willmese J."/>
            <person name="van Wezel G."/>
            <person name="Klenk H.-P."/>
            <person name="Kalinowski J."/>
            <person name="Zotchev S.B."/>
        </authorList>
    </citation>
    <scope>NUCLEOTIDE SEQUENCE [LARGE SCALE GENOMIC DNA]</scope>
    <source>
        <strain evidence="3">ADI127-7</strain>
    </source>
</reference>
<sequence length="321" mass="33254">MPRPVPPRSPAAPLLADLPIEGGSVSFLVHEWCAGSALTAADITPELAEWVGRTLAALHSLPLDVRPAEAPSDAVHSVDEWRDWLDDAAGDTAPDFVDSVRVHLPDVARATEIVAAALVRVGDGPTPVLTHRDLKPDNVLRTSGTPILVDWDGAGLDVAEWEAVRAASAFRRAAAGAGPALLPSAGPDSGGSAIGLDSAGLDSTGLDSTGSDSAGSHLAGSAAMRSAAAGNVDVFSRVLRSYTAAGGRRIAPTAEAFAGLLRTQLGGAAWMLFRALGHRPVTPPERAAAHEHALELLADLHTSLTEIPTWTRWLAETHDPA</sequence>
<dbReference type="AlphaFoldDB" id="A0AAC9PTL1"/>
<protein>
    <submittedName>
        <fullName evidence="2">Phosphotransferase family protein</fullName>
    </submittedName>
</protein>
<dbReference type="KEGG" id="acad:UA74_19855"/>